<keyword evidence="3" id="KW-1185">Reference proteome</keyword>
<protein>
    <submittedName>
        <fullName evidence="2">Uncharacterized protein</fullName>
    </submittedName>
</protein>
<feature type="non-terminal residue" evidence="2">
    <location>
        <position position="146"/>
    </location>
</feature>
<feature type="region of interest" description="Disordered" evidence="1">
    <location>
        <begin position="1"/>
        <end position="20"/>
    </location>
</feature>
<name>A0A1Y3BNI8_EURMA</name>
<accession>A0A1Y3BNI8</accession>
<reference evidence="2 3" key="1">
    <citation type="submission" date="2017-03" db="EMBL/GenBank/DDBJ databases">
        <title>Genome Survey of Euroglyphus maynei.</title>
        <authorList>
            <person name="Arlian L.G."/>
            <person name="Morgan M.S."/>
            <person name="Rider S.D."/>
        </authorList>
    </citation>
    <scope>NUCLEOTIDE SEQUENCE [LARGE SCALE GENOMIC DNA]</scope>
    <source>
        <strain evidence="2">Arlian Lab</strain>
        <tissue evidence="2">Whole body</tissue>
    </source>
</reference>
<dbReference type="AlphaFoldDB" id="A0A1Y3BNI8"/>
<dbReference type="Proteomes" id="UP000194236">
    <property type="component" value="Unassembled WGS sequence"/>
</dbReference>
<sequence length="146" mass="14818">MSGSTSGHSGGPTPPPPPGSVCIPQAIFIPTTTNCQIVNGNHVIGASNNGSSNGPPGVVSANGNTEFNTVQMVAPILNPSNGGNHRFSFGYATSSSNVGQPYAHHNSSSYQSSYMKSHGSQSHHRSGYGGANNGTNMSGSGKPYRG</sequence>
<evidence type="ECO:0000256" key="1">
    <source>
        <dbReference type="SAM" id="MobiDB-lite"/>
    </source>
</evidence>
<evidence type="ECO:0000313" key="2">
    <source>
        <dbReference type="EMBL" id="OTF82541.1"/>
    </source>
</evidence>
<gene>
    <name evidence="2" type="ORF">BLA29_012829</name>
</gene>
<comment type="caution">
    <text evidence="2">The sequence shown here is derived from an EMBL/GenBank/DDBJ whole genome shotgun (WGS) entry which is preliminary data.</text>
</comment>
<evidence type="ECO:0000313" key="3">
    <source>
        <dbReference type="Proteomes" id="UP000194236"/>
    </source>
</evidence>
<dbReference type="EMBL" id="MUJZ01008004">
    <property type="protein sequence ID" value="OTF82541.1"/>
    <property type="molecule type" value="Genomic_DNA"/>
</dbReference>
<feature type="compositionally biased region" description="Low complexity" evidence="1">
    <location>
        <begin position="102"/>
        <end position="120"/>
    </location>
</feature>
<feature type="region of interest" description="Disordered" evidence="1">
    <location>
        <begin position="95"/>
        <end position="146"/>
    </location>
</feature>
<organism evidence="2 3">
    <name type="scientific">Euroglyphus maynei</name>
    <name type="common">Mayne's house dust mite</name>
    <dbReference type="NCBI Taxonomy" id="6958"/>
    <lineage>
        <taxon>Eukaryota</taxon>
        <taxon>Metazoa</taxon>
        <taxon>Ecdysozoa</taxon>
        <taxon>Arthropoda</taxon>
        <taxon>Chelicerata</taxon>
        <taxon>Arachnida</taxon>
        <taxon>Acari</taxon>
        <taxon>Acariformes</taxon>
        <taxon>Sarcoptiformes</taxon>
        <taxon>Astigmata</taxon>
        <taxon>Psoroptidia</taxon>
        <taxon>Analgoidea</taxon>
        <taxon>Pyroglyphidae</taxon>
        <taxon>Pyroglyphinae</taxon>
        <taxon>Euroglyphus</taxon>
    </lineage>
</organism>
<proteinExistence type="predicted"/>